<protein>
    <recommendedName>
        <fullName evidence="1">FlgD/Vpr Ig-like domain-containing protein</fullName>
    </recommendedName>
</protein>
<dbReference type="InterPro" id="IPR026444">
    <property type="entry name" value="Secre_tail"/>
</dbReference>
<accession>A0A0S7WFF8</accession>
<dbReference type="Proteomes" id="UP000051124">
    <property type="component" value="Unassembled WGS sequence"/>
</dbReference>
<evidence type="ECO:0000313" key="2">
    <source>
        <dbReference type="EMBL" id="KPJ48866.1"/>
    </source>
</evidence>
<dbReference type="EMBL" id="LIZT01000089">
    <property type="protein sequence ID" value="KPJ48866.1"/>
    <property type="molecule type" value="Genomic_DNA"/>
</dbReference>
<comment type="caution">
    <text evidence="2">The sequence shown here is derived from an EMBL/GenBank/DDBJ whole genome shotgun (WGS) entry which is preliminary data.</text>
</comment>
<dbReference type="Gene3D" id="2.60.40.4070">
    <property type="match status" value="1"/>
</dbReference>
<reference evidence="2 3" key="1">
    <citation type="journal article" date="2015" name="Microbiome">
        <title>Genomic resolution of linkages in carbon, nitrogen, and sulfur cycling among widespread estuary sediment bacteria.</title>
        <authorList>
            <person name="Baker B.J."/>
            <person name="Lazar C.S."/>
            <person name="Teske A.P."/>
            <person name="Dick G.J."/>
        </authorList>
    </citation>
    <scope>NUCLEOTIDE SEQUENCE [LARGE SCALE GENOMIC DNA]</scope>
    <source>
        <strain evidence="2">DG_26</strain>
    </source>
</reference>
<organism evidence="2 3">
    <name type="scientific">candidate division TA06 bacterium DG_26</name>
    <dbReference type="NCBI Taxonomy" id="1703771"/>
    <lineage>
        <taxon>Bacteria</taxon>
        <taxon>Bacteria division TA06</taxon>
    </lineage>
</organism>
<proteinExistence type="predicted"/>
<feature type="non-terminal residue" evidence="2">
    <location>
        <position position="1"/>
    </location>
</feature>
<evidence type="ECO:0000259" key="1">
    <source>
        <dbReference type="Pfam" id="PF13860"/>
    </source>
</evidence>
<evidence type="ECO:0000313" key="3">
    <source>
        <dbReference type="Proteomes" id="UP000051124"/>
    </source>
</evidence>
<dbReference type="AlphaFoldDB" id="A0A0S7WFF8"/>
<name>A0A0S7WFF8_UNCT6</name>
<gene>
    <name evidence="2" type="ORF">AMJ40_06705</name>
</gene>
<sequence>WDSYPDGTLLTRDATDGSGEYGLSGLAPGIYDVRAHAMGYYPKVHDDIMTPSSGVDFDLAGIPEVSLTSTWCDFWSDNSTFEGFPVQIGDVVVAEDPDEVICGVFTVNTVGAYGLMHVYGDDPTTPGVDEGAESGDMISFLVNRCLGMARGPESPVWMDGVGRNVDLEGRCVVEQEIALWEGWNLFSFYTDCPMCAPVCSVATVLAQVGGNYLIVRGFDQQGISHCQRNNGALTYDPSLPPAFSDLVYLYPGYGYWVKMAVDDTITLMGARVDPHAELELDENWNLRGYLPEIEDSVAHALASIDGNYVIVRGFDQQGMAHCQGNNGALTYDPNLPPAFSDLVFLWPGFGYWMKMTARDTLIYPVPLGGCRGGVVMASSEGEDEVTPTSEWTDFWGEATFGERPVRMGDVVTVRDPEGVKCGEFVVRMEGYFGLLHVYGDDASTPKVDEGAEAGDELTFWVNGEEAEVQEGKAVWMRDGEVSRIDLVTTGCGEGMDAPIPKVFRLSSGYPNPFRREVAIHYEVPRRRAVSVRIYNIAGELVRTLVAQEKEPGYHRVTWDGSDDSGTGVVPGVYFCRFEAEGIAQTKKLTFVK</sequence>
<dbReference type="InterPro" id="IPR025965">
    <property type="entry name" value="FlgD/Vpr_Ig-like"/>
</dbReference>
<feature type="domain" description="FlgD/Vpr Ig-like" evidence="1">
    <location>
        <begin position="528"/>
        <end position="575"/>
    </location>
</feature>
<dbReference type="Pfam" id="PF13860">
    <property type="entry name" value="FlgD_ig"/>
    <property type="match status" value="1"/>
</dbReference>
<dbReference type="NCBIfam" id="TIGR04183">
    <property type="entry name" value="Por_Secre_tail"/>
    <property type="match status" value="1"/>
</dbReference>